<accession>A0AB39VKD6</accession>
<reference evidence="13" key="1">
    <citation type="submission" date="2024-07" db="EMBL/GenBank/DDBJ databases">
        <authorList>
            <person name="Li X.-J."/>
            <person name="Wang X."/>
        </authorList>
    </citation>
    <scope>NUCLEOTIDE SEQUENCE</scope>
    <source>
        <strain evidence="13">HSP-334</strain>
    </source>
</reference>
<dbReference type="KEGG" id="lrug:AB8B22_08995"/>
<dbReference type="GO" id="GO:0046872">
    <property type="term" value="F:metal ion binding"/>
    <property type="evidence" value="ECO:0007669"/>
    <property type="project" value="UniProtKB-KW"/>
</dbReference>
<proteinExistence type="inferred from homology"/>
<dbReference type="PROSITE" id="PS50936">
    <property type="entry name" value="ENGC_GTPASE"/>
    <property type="match status" value="1"/>
</dbReference>
<keyword evidence="8 10" id="KW-0694">RNA-binding</keyword>
<feature type="binding site" evidence="10">
    <location>
        <position position="256"/>
    </location>
    <ligand>
        <name>Zn(2+)</name>
        <dbReference type="ChEBI" id="CHEBI:29105"/>
    </ligand>
</feature>
<evidence type="ECO:0000259" key="11">
    <source>
        <dbReference type="PROSITE" id="PS50936"/>
    </source>
</evidence>
<keyword evidence="3 10" id="KW-0479">Metal-binding</keyword>
<keyword evidence="4 10" id="KW-0699">rRNA-binding</keyword>
<feature type="binding site" evidence="10">
    <location>
        <position position="249"/>
    </location>
    <ligand>
        <name>Zn(2+)</name>
        <dbReference type="ChEBI" id="CHEBI:29105"/>
    </ligand>
</feature>
<dbReference type="HAMAP" id="MF_01820">
    <property type="entry name" value="GTPase_RsgA"/>
    <property type="match status" value="1"/>
</dbReference>
<dbReference type="PANTHER" id="PTHR32120:SF11">
    <property type="entry name" value="SMALL RIBOSOMAL SUBUNIT BIOGENESIS GTPASE RSGA 1, MITOCHONDRIAL-RELATED"/>
    <property type="match status" value="1"/>
</dbReference>
<dbReference type="EMBL" id="CP165644">
    <property type="protein sequence ID" value="XDU67831.1"/>
    <property type="molecule type" value="Genomic_DNA"/>
</dbReference>
<dbReference type="InterPro" id="IPR010914">
    <property type="entry name" value="RsgA_GTPase_dom"/>
</dbReference>
<evidence type="ECO:0000256" key="10">
    <source>
        <dbReference type="HAMAP-Rule" id="MF_01820"/>
    </source>
</evidence>
<dbReference type="RefSeq" id="WP_369711951.1">
    <property type="nucleotide sequence ID" value="NZ_CP165644.1"/>
</dbReference>
<comment type="subcellular location">
    <subcellularLocation>
        <location evidence="10">Cytoplasm</location>
    </subcellularLocation>
</comment>
<protein>
    <recommendedName>
        <fullName evidence="10">Small ribosomal subunit biogenesis GTPase RsgA</fullName>
        <ecNumber evidence="10">3.6.1.-</ecNumber>
    </recommendedName>
</protein>
<evidence type="ECO:0000256" key="5">
    <source>
        <dbReference type="ARBA" id="ARBA00022741"/>
    </source>
</evidence>
<evidence type="ECO:0000256" key="8">
    <source>
        <dbReference type="ARBA" id="ARBA00022884"/>
    </source>
</evidence>
<dbReference type="InterPro" id="IPR030378">
    <property type="entry name" value="G_CP_dom"/>
</dbReference>
<feature type="binding site" evidence="10">
    <location>
        <begin position="166"/>
        <end position="174"/>
    </location>
    <ligand>
        <name>GTP</name>
        <dbReference type="ChEBI" id="CHEBI:37565"/>
    </ligand>
</feature>
<dbReference type="NCBIfam" id="TIGR00157">
    <property type="entry name" value="ribosome small subunit-dependent GTPase A"/>
    <property type="match status" value="1"/>
</dbReference>
<dbReference type="Gene3D" id="3.40.50.300">
    <property type="entry name" value="P-loop containing nucleotide triphosphate hydrolases"/>
    <property type="match status" value="1"/>
</dbReference>
<dbReference type="GO" id="GO:0005737">
    <property type="term" value="C:cytoplasm"/>
    <property type="evidence" value="ECO:0007669"/>
    <property type="project" value="UniProtKB-SubCell"/>
</dbReference>
<evidence type="ECO:0000259" key="12">
    <source>
        <dbReference type="PROSITE" id="PS51721"/>
    </source>
</evidence>
<dbReference type="SUPFAM" id="SSF52540">
    <property type="entry name" value="P-loop containing nucleoside triphosphate hydrolases"/>
    <property type="match status" value="1"/>
</dbReference>
<feature type="binding site" evidence="10">
    <location>
        <begin position="112"/>
        <end position="115"/>
    </location>
    <ligand>
        <name>GTP</name>
        <dbReference type="ChEBI" id="CHEBI:37565"/>
    </ligand>
</feature>
<dbReference type="CDD" id="cd01854">
    <property type="entry name" value="YjeQ_EngC"/>
    <property type="match status" value="1"/>
</dbReference>
<keyword evidence="6 10" id="KW-0378">Hydrolase</keyword>
<dbReference type="Gene3D" id="2.40.50.140">
    <property type="entry name" value="Nucleic acid-binding proteins"/>
    <property type="match status" value="1"/>
</dbReference>
<comment type="subunit">
    <text evidence="10">Monomer. Associates with 30S ribosomal subunit, binds 16S rRNA.</text>
</comment>
<dbReference type="Pfam" id="PF03193">
    <property type="entry name" value="RsgA_GTPase"/>
    <property type="match status" value="1"/>
</dbReference>
<sequence>MRKIKGFYYVIKEDAKNLSKENIFECKLRGSLKVKNSKLNCIIGDVVEFDEDEKVITKIFERKNYLHRPLLSNIDFIGILFAIENPKFDFINFQKMLLNSNYQNIPCILILSKIDLVSKDELNQFLEEFLKIFGNTVRVFPISIKGNFGIKELKDYIKRKSIVISGPSGAGKSSLINSLMGEELLATNDVSQKTKKGRHTTTESRFFMTDEHSYIIDTPGFSTLDFPRLKSKKELELLFPEFLEFLKNCKFRDCIHTNEPNCAIKENVQNHKIHKKRYDFYLYSLKNIKIK</sequence>
<evidence type="ECO:0000313" key="13">
    <source>
        <dbReference type="EMBL" id="XDU67831.1"/>
    </source>
</evidence>
<dbReference type="GO" id="GO:0005525">
    <property type="term" value="F:GTP binding"/>
    <property type="evidence" value="ECO:0007669"/>
    <property type="project" value="UniProtKB-UniRule"/>
</dbReference>
<keyword evidence="9 10" id="KW-0342">GTP-binding</keyword>
<keyword evidence="5 10" id="KW-0547">Nucleotide-binding</keyword>
<evidence type="ECO:0000256" key="4">
    <source>
        <dbReference type="ARBA" id="ARBA00022730"/>
    </source>
</evidence>
<evidence type="ECO:0000256" key="3">
    <source>
        <dbReference type="ARBA" id="ARBA00022723"/>
    </source>
</evidence>
<dbReference type="GO" id="GO:0003924">
    <property type="term" value="F:GTPase activity"/>
    <property type="evidence" value="ECO:0007669"/>
    <property type="project" value="UniProtKB-UniRule"/>
</dbReference>
<organism evidence="13">
    <name type="scientific">Leptotrichia rugosa</name>
    <dbReference type="NCBI Taxonomy" id="3239302"/>
    <lineage>
        <taxon>Bacteria</taxon>
        <taxon>Fusobacteriati</taxon>
        <taxon>Fusobacteriota</taxon>
        <taxon>Fusobacteriia</taxon>
        <taxon>Fusobacteriales</taxon>
        <taxon>Leptotrichiaceae</taxon>
        <taxon>Leptotrichia</taxon>
    </lineage>
</organism>
<feature type="domain" description="EngC GTPase" evidence="11">
    <location>
        <begin position="72"/>
        <end position="222"/>
    </location>
</feature>
<keyword evidence="7 10" id="KW-0862">Zinc</keyword>
<dbReference type="EC" id="3.6.1.-" evidence="10"/>
<dbReference type="PANTHER" id="PTHR32120">
    <property type="entry name" value="SMALL RIBOSOMAL SUBUNIT BIOGENESIS GTPASE RSGA"/>
    <property type="match status" value="1"/>
</dbReference>
<feature type="domain" description="CP-type G" evidence="12">
    <location>
        <begin position="63"/>
        <end position="224"/>
    </location>
</feature>
<comment type="function">
    <text evidence="10">One of several proteins that assist in the late maturation steps of the functional core of the 30S ribosomal subunit. Helps release RbfA from mature subunits. May play a role in the assembly of ribosomal proteins into the subunit. Circularly permuted GTPase that catalyzes slow GTP hydrolysis, GTPase activity is stimulated by the 30S ribosomal subunit.</text>
</comment>
<feature type="binding site" evidence="10">
    <location>
        <position position="262"/>
    </location>
    <ligand>
        <name>Zn(2+)</name>
        <dbReference type="ChEBI" id="CHEBI:29105"/>
    </ligand>
</feature>
<dbReference type="Gene3D" id="1.10.40.50">
    <property type="entry name" value="Probable gtpase engc, domain 3"/>
    <property type="match status" value="1"/>
</dbReference>
<dbReference type="InterPro" id="IPR027417">
    <property type="entry name" value="P-loop_NTPase"/>
</dbReference>
<dbReference type="Pfam" id="PF16745">
    <property type="entry name" value="RsgA_N"/>
    <property type="match status" value="1"/>
</dbReference>
<evidence type="ECO:0000256" key="1">
    <source>
        <dbReference type="ARBA" id="ARBA00022490"/>
    </source>
</evidence>
<gene>
    <name evidence="10 13" type="primary">rsgA</name>
    <name evidence="13" type="ORF">AB8B22_08995</name>
</gene>
<dbReference type="AlphaFoldDB" id="A0AB39VKD6"/>
<dbReference type="InterPro" id="IPR004881">
    <property type="entry name" value="Ribosome_biogen_GTPase_RsgA"/>
</dbReference>
<keyword evidence="2 10" id="KW-0690">Ribosome biogenesis</keyword>
<evidence type="ECO:0000256" key="9">
    <source>
        <dbReference type="ARBA" id="ARBA00023134"/>
    </source>
</evidence>
<feature type="binding site" evidence="10">
    <location>
        <position position="254"/>
    </location>
    <ligand>
        <name>Zn(2+)</name>
        <dbReference type="ChEBI" id="CHEBI:29105"/>
    </ligand>
</feature>
<evidence type="ECO:0000256" key="6">
    <source>
        <dbReference type="ARBA" id="ARBA00022801"/>
    </source>
</evidence>
<dbReference type="GO" id="GO:0042274">
    <property type="term" value="P:ribosomal small subunit biogenesis"/>
    <property type="evidence" value="ECO:0007669"/>
    <property type="project" value="UniProtKB-UniRule"/>
</dbReference>
<dbReference type="GO" id="GO:0019843">
    <property type="term" value="F:rRNA binding"/>
    <property type="evidence" value="ECO:0007669"/>
    <property type="project" value="UniProtKB-KW"/>
</dbReference>
<keyword evidence="1 10" id="KW-0963">Cytoplasm</keyword>
<dbReference type="InterPro" id="IPR012340">
    <property type="entry name" value="NA-bd_OB-fold"/>
</dbReference>
<name>A0AB39VKD6_9FUSO</name>
<dbReference type="PROSITE" id="PS51721">
    <property type="entry name" value="G_CP"/>
    <property type="match status" value="1"/>
</dbReference>
<comment type="similarity">
    <text evidence="10">Belongs to the TRAFAC class YlqF/YawG GTPase family. RsgA subfamily.</text>
</comment>
<comment type="cofactor">
    <cofactor evidence="10">
        <name>Zn(2+)</name>
        <dbReference type="ChEBI" id="CHEBI:29105"/>
    </cofactor>
    <text evidence="10">Binds 1 zinc ion per subunit.</text>
</comment>
<evidence type="ECO:0000256" key="7">
    <source>
        <dbReference type="ARBA" id="ARBA00022833"/>
    </source>
</evidence>
<dbReference type="InterPro" id="IPR031944">
    <property type="entry name" value="RsgA_N"/>
</dbReference>
<evidence type="ECO:0000256" key="2">
    <source>
        <dbReference type="ARBA" id="ARBA00022517"/>
    </source>
</evidence>